<dbReference type="NCBIfam" id="TIGR02522">
    <property type="entry name" value="pilus_cpaD"/>
    <property type="match status" value="1"/>
</dbReference>
<dbReference type="EMBL" id="JBEPMB010000002">
    <property type="protein sequence ID" value="MET3613853.1"/>
    <property type="molecule type" value="Genomic_DNA"/>
</dbReference>
<dbReference type="Pfam" id="PF09476">
    <property type="entry name" value="Pilus_CpaD"/>
    <property type="match status" value="1"/>
</dbReference>
<dbReference type="InterPro" id="IPR019027">
    <property type="entry name" value="Pilus_biogenesis_CpaD-related"/>
</dbReference>
<evidence type="ECO:0000313" key="1">
    <source>
        <dbReference type="EMBL" id="MET3613853.1"/>
    </source>
</evidence>
<accession>A0ABV2IZI5</accession>
<comment type="caution">
    <text evidence="1">The sequence shown here is derived from an EMBL/GenBank/DDBJ whole genome shotgun (WGS) entry which is preliminary data.</text>
</comment>
<dbReference type="InterPro" id="IPR013361">
    <property type="entry name" value="Pilus_CpaD"/>
</dbReference>
<name>A0ABV2IZI5_9HYPH</name>
<evidence type="ECO:0000313" key="2">
    <source>
        <dbReference type="Proteomes" id="UP001549047"/>
    </source>
</evidence>
<keyword evidence="2" id="KW-1185">Reference proteome</keyword>
<protein>
    <submittedName>
        <fullName evidence="1">Pilus assembly protein CpaD</fullName>
    </submittedName>
</protein>
<reference evidence="1 2" key="1">
    <citation type="submission" date="2024-06" db="EMBL/GenBank/DDBJ databases">
        <title>Genomic Encyclopedia of Type Strains, Phase IV (KMG-IV): sequencing the most valuable type-strain genomes for metagenomic binning, comparative biology and taxonomic classification.</title>
        <authorList>
            <person name="Goeker M."/>
        </authorList>
    </citation>
    <scope>NUCLEOTIDE SEQUENCE [LARGE SCALE GENOMIC DNA]</scope>
    <source>
        <strain evidence="1 2">DSM 29780</strain>
    </source>
</reference>
<sequence>MDQLNDESLNKIKREAPVMPALRTLTFVALAASTVALAGCGNLRPDGDLKTSSIENDYRVRHSIKMAEAEHSIDIPVATGDVKLSRGIEDTVRGFGQNYKNNSSGVLQIAVPSGSINAPAARAVVPQVRKQLSFEGVEPRRIIVTSYRAEPGVSAPIKLSFVALTAMTDQCGQWPEDLMENSFGNKNWYNFGCANQNNLAAQVANPKDLFDPRASTPIDAQRRANVIDTYRTTGSDLGKDTSISIPSQ</sequence>
<organism evidence="1 2">
    <name type="scientific">Rhizobium aquaticum</name>
    <dbReference type="NCBI Taxonomy" id="1549636"/>
    <lineage>
        <taxon>Bacteria</taxon>
        <taxon>Pseudomonadati</taxon>
        <taxon>Pseudomonadota</taxon>
        <taxon>Alphaproteobacteria</taxon>
        <taxon>Hyphomicrobiales</taxon>
        <taxon>Rhizobiaceae</taxon>
        <taxon>Rhizobium/Agrobacterium group</taxon>
        <taxon>Rhizobium</taxon>
    </lineage>
</organism>
<dbReference type="RefSeq" id="WP_354556352.1">
    <property type="nucleotide sequence ID" value="NZ_JBEPMB010000002.1"/>
</dbReference>
<dbReference type="Proteomes" id="UP001549047">
    <property type="component" value="Unassembled WGS sequence"/>
</dbReference>
<gene>
    <name evidence="1" type="ORF">ABID16_002182</name>
</gene>
<proteinExistence type="predicted"/>